<keyword evidence="5" id="KW-1185">Reference proteome</keyword>
<evidence type="ECO:0000256" key="1">
    <source>
        <dbReference type="SAM" id="MobiDB-lite"/>
    </source>
</evidence>
<reference evidence="4 5" key="2">
    <citation type="submission" date="2021-05" db="EMBL/GenBank/DDBJ databases">
        <title>Genome Assembly of Synthetic Allotetraploid Brassica napus Reveals Homoeologous Exchanges between Subgenomes.</title>
        <authorList>
            <person name="Davis J.T."/>
        </authorList>
    </citation>
    <scope>NUCLEOTIDE SEQUENCE [LARGE SCALE GENOMIC DNA]</scope>
    <source>
        <strain evidence="5">cv. Da-Ae</strain>
        <tissue evidence="4">Seedling</tissue>
    </source>
</reference>
<name>A0A816U3K5_BRANA</name>
<evidence type="ECO:0000313" key="5">
    <source>
        <dbReference type="Proteomes" id="UP000824890"/>
    </source>
</evidence>
<dbReference type="AlphaFoldDB" id="A0A816U3K5"/>
<dbReference type="Proteomes" id="UP001295469">
    <property type="component" value="Chromosome C08"/>
</dbReference>
<evidence type="ECO:0000313" key="3">
    <source>
        <dbReference type="EMBL" id="CAF2105255.1"/>
    </source>
</evidence>
<evidence type="ECO:0000259" key="2">
    <source>
        <dbReference type="Pfam" id="PF12776"/>
    </source>
</evidence>
<feature type="domain" description="Myb/SANT-like" evidence="2">
    <location>
        <begin position="32"/>
        <end position="124"/>
    </location>
</feature>
<feature type="compositionally biased region" description="Polar residues" evidence="1">
    <location>
        <begin position="336"/>
        <end position="422"/>
    </location>
</feature>
<dbReference type="EMBL" id="JAGKQM010000018">
    <property type="protein sequence ID" value="KAH0861881.1"/>
    <property type="molecule type" value="Genomic_DNA"/>
</dbReference>
<dbReference type="EMBL" id="HG994372">
    <property type="protein sequence ID" value="CAF2105255.1"/>
    <property type="molecule type" value="Genomic_DNA"/>
</dbReference>
<evidence type="ECO:0000313" key="4">
    <source>
        <dbReference type="EMBL" id="KAH0861881.1"/>
    </source>
</evidence>
<reference evidence="3" key="1">
    <citation type="submission" date="2021-01" db="EMBL/GenBank/DDBJ databases">
        <authorList>
            <consortium name="Genoscope - CEA"/>
            <person name="William W."/>
        </authorList>
    </citation>
    <scope>NUCLEOTIDE SEQUENCE</scope>
</reference>
<organism evidence="3">
    <name type="scientific">Brassica napus</name>
    <name type="common">Rape</name>
    <dbReference type="NCBI Taxonomy" id="3708"/>
    <lineage>
        <taxon>Eukaryota</taxon>
        <taxon>Viridiplantae</taxon>
        <taxon>Streptophyta</taxon>
        <taxon>Embryophyta</taxon>
        <taxon>Tracheophyta</taxon>
        <taxon>Spermatophyta</taxon>
        <taxon>Magnoliopsida</taxon>
        <taxon>eudicotyledons</taxon>
        <taxon>Gunneridae</taxon>
        <taxon>Pentapetalae</taxon>
        <taxon>rosids</taxon>
        <taxon>malvids</taxon>
        <taxon>Brassicales</taxon>
        <taxon>Brassicaceae</taxon>
        <taxon>Brassiceae</taxon>
        <taxon>Brassica</taxon>
    </lineage>
</organism>
<dbReference type="Pfam" id="PF12776">
    <property type="entry name" value="Myb_DNA-bind_3"/>
    <property type="match status" value="1"/>
</dbReference>
<dbReference type="InterPro" id="IPR024752">
    <property type="entry name" value="Myb/SANT-like_dom"/>
</dbReference>
<protein>
    <submittedName>
        <fullName evidence="3">(rape) hypothetical protein</fullName>
    </submittedName>
</protein>
<gene>
    <name evidence="3" type="ORF">DARMORV10_C08P01070.1</name>
    <name evidence="4" type="ORF">HID58_079092</name>
</gene>
<feature type="compositionally biased region" description="Polar residues" evidence="1">
    <location>
        <begin position="440"/>
        <end position="451"/>
    </location>
</feature>
<proteinExistence type="predicted"/>
<accession>A0A816U3K5</accession>
<feature type="compositionally biased region" description="Basic and acidic residues" evidence="1">
    <location>
        <begin position="423"/>
        <end position="432"/>
    </location>
</feature>
<feature type="region of interest" description="Disordered" evidence="1">
    <location>
        <begin position="286"/>
        <end position="459"/>
    </location>
</feature>
<dbReference type="PANTHER" id="PTHR31704">
    <property type="entry name" value="MYB/SANT-LIKE DNA-BINDING DOMAIN PROTEIN-RELATED"/>
    <property type="match status" value="1"/>
</dbReference>
<dbReference type="PANTHER" id="PTHR31704:SF50">
    <property type="entry name" value="MYB_SANT-LIKE DOMAIN-CONTAINING PROTEIN"/>
    <property type="match status" value="1"/>
</dbReference>
<feature type="compositionally biased region" description="Polar residues" evidence="1">
    <location>
        <begin position="304"/>
        <end position="315"/>
    </location>
</feature>
<sequence length="459" mass="52907">MSNRRQNANSSTHGYTNLPTETALRKGANFKWTPSSLYRSLELYDEAVKMNNYRIKDPTSFAKQFMVEKFNEEFGLDINYKFFKEKLDTLKKKYNKYRELLTSTGISVDPITSEIDASDSWWKDREACKIVHAFRRKPPHGWEIMERCFKLYNVQSQSQYSVNQRREEMMNQSATNNEDQLYQETFGGEMSDNEEPEMQENEEVYRVNINDDTRPSNELPICVIVLQRVIRFKFLVQEFNNKSEEDEEVLHKDHRYLHELYMEVVQEEVVNLLVVIILGGKTSAGQWGQHPHAQQWGTPPGAQQWGTPPGSQQWGTPPGAQQWGTPPGAQHWGTPPTAQQWGTPPNAPQWSTQQNSQQWGAYQNTQQWRSSSPVAPNWDSSSNHSQWGSSPNTSHWPSSTNVQHGFPLETQTKSTTNPQQGSSRREIPETRKTGGLFNIWGTQRGPNLNETHQSDDDYA</sequence>
<dbReference type="Proteomes" id="UP000824890">
    <property type="component" value="Unassembled WGS sequence"/>
</dbReference>